<proteinExistence type="predicted"/>
<evidence type="ECO:0000313" key="4">
    <source>
        <dbReference type="EMBL" id="MFD2597325.1"/>
    </source>
</evidence>
<dbReference type="Pfam" id="PF08139">
    <property type="entry name" value="LPAM_1"/>
    <property type="match status" value="1"/>
</dbReference>
<sequence>MKRLLLFFVSIAVLTSCSKDDDKSNQDYSTQILGTWEMTHYDGRKVSDNPEVFPDRTTITFQSGGTYSGSGMFGDGSGTYTLSGNTITTKVDGLTFITYKIKSINGDTADLTMNIEQTSADIRAVRVR</sequence>
<dbReference type="InterPro" id="IPR024311">
    <property type="entry name" value="Lipocalin-like"/>
</dbReference>
<dbReference type="Pfam" id="PF13648">
    <property type="entry name" value="Lipocalin_4"/>
    <property type="match status" value="1"/>
</dbReference>
<reference evidence="5" key="1">
    <citation type="journal article" date="2019" name="Int. J. Syst. Evol. Microbiol.">
        <title>The Global Catalogue of Microorganisms (GCM) 10K type strain sequencing project: providing services to taxonomists for standard genome sequencing and annotation.</title>
        <authorList>
            <consortium name="The Broad Institute Genomics Platform"/>
            <consortium name="The Broad Institute Genome Sequencing Center for Infectious Disease"/>
            <person name="Wu L."/>
            <person name="Ma J."/>
        </authorList>
    </citation>
    <scope>NUCLEOTIDE SEQUENCE [LARGE SCALE GENOMIC DNA]</scope>
    <source>
        <strain evidence="5">KCTC 42248</strain>
    </source>
</reference>
<comment type="caution">
    <text evidence="4">The sequence shown here is derived from an EMBL/GenBank/DDBJ whole genome shotgun (WGS) entry which is preliminary data.</text>
</comment>
<accession>A0ABW5NEK9</accession>
<gene>
    <name evidence="4" type="ORF">ACFSQ3_00055</name>
</gene>
<evidence type="ECO:0000259" key="3">
    <source>
        <dbReference type="Pfam" id="PF13648"/>
    </source>
</evidence>
<dbReference type="InterPro" id="IPR012640">
    <property type="entry name" value="Membr_lipoprot_lipid_attach_CS"/>
</dbReference>
<dbReference type="RefSeq" id="WP_380866410.1">
    <property type="nucleotide sequence ID" value="NZ_JBHUMA010000003.1"/>
</dbReference>
<evidence type="ECO:0000256" key="1">
    <source>
        <dbReference type="ARBA" id="ARBA00017922"/>
    </source>
</evidence>
<protein>
    <recommendedName>
        <fullName evidence="1">Type IV secretion system putative lipoprotein virB7</fullName>
    </recommendedName>
</protein>
<name>A0ABW5NEK9_9SPHI</name>
<keyword evidence="2" id="KW-0732">Signal</keyword>
<organism evidence="4 5">
    <name type="scientific">Sphingobacterium corticis</name>
    <dbReference type="NCBI Taxonomy" id="1812823"/>
    <lineage>
        <taxon>Bacteria</taxon>
        <taxon>Pseudomonadati</taxon>
        <taxon>Bacteroidota</taxon>
        <taxon>Sphingobacteriia</taxon>
        <taxon>Sphingobacteriales</taxon>
        <taxon>Sphingobacteriaceae</taxon>
        <taxon>Sphingobacterium</taxon>
    </lineage>
</organism>
<feature type="domain" description="Lipocalin-like" evidence="3">
    <location>
        <begin position="32"/>
        <end position="108"/>
    </location>
</feature>
<dbReference type="EMBL" id="JBHUMA010000003">
    <property type="protein sequence ID" value="MFD2597325.1"/>
    <property type="molecule type" value="Genomic_DNA"/>
</dbReference>
<evidence type="ECO:0000313" key="5">
    <source>
        <dbReference type="Proteomes" id="UP001597393"/>
    </source>
</evidence>
<dbReference type="Proteomes" id="UP001597393">
    <property type="component" value="Unassembled WGS sequence"/>
</dbReference>
<dbReference type="PROSITE" id="PS51257">
    <property type="entry name" value="PROKAR_LIPOPROTEIN"/>
    <property type="match status" value="1"/>
</dbReference>
<keyword evidence="5" id="KW-1185">Reference proteome</keyword>
<evidence type="ECO:0000256" key="2">
    <source>
        <dbReference type="ARBA" id="ARBA00022729"/>
    </source>
</evidence>